<dbReference type="PANTHER" id="PTHR13966">
    <property type="entry name" value="ENDONUCLEASE RELATED"/>
    <property type="match status" value="1"/>
</dbReference>
<evidence type="ECO:0000313" key="6">
    <source>
        <dbReference type="EMBL" id="SFE57246.1"/>
    </source>
</evidence>
<dbReference type="InterPro" id="IPR020821">
    <property type="entry name" value="ENPP1-3/EXOG-like_nuc-like"/>
</dbReference>
<feature type="region of interest" description="Disordered" evidence="3">
    <location>
        <begin position="1"/>
        <end position="25"/>
    </location>
</feature>
<gene>
    <name evidence="6" type="ORF">SAMN04489711_10379</name>
</gene>
<keyword evidence="6" id="KW-0255">Endonuclease</keyword>
<dbReference type="SMART" id="SM00892">
    <property type="entry name" value="Endonuclease_NS"/>
    <property type="match status" value="1"/>
</dbReference>
<feature type="compositionally biased region" description="Basic residues" evidence="3">
    <location>
        <begin position="1"/>
        <end position="10"/>
    </location>
</feature>
<dbReference type="RefSeq" id="WP_092938321.1">
    <property type="nucleotide sequence ID" value="NZ_FONX01000003.1"/>
</dbReference>
<feature type="binding site" evidence="2">
    <location>
        <position position="194"/>
    </location>
    <ligand>
        <name>Mg(2+)</name>
        <dbReference type="ChEBI" id="CHEBI:18420"/>
        <note>catalytic</note>
    </ligand>
</feature>
<dbReference type="Proteomes" id="UP000199119">
    <property type="component" value="Unassembled WGS sequence"/>
</dbReference>
<dbReference type="GO" id="GO:0004521">
    <property type="term" value="F:RNA endonuclease activity"/>
    <property type="evidence" value="ECO:0007669"/>
    <property type="project" value="TreeGrafter"/>
</dbReference>
<keyword evidence="2" id="KW-0479">Metal-binding</keyword>
<evidence type="ECO:0000256" key="3">
    <source>
        <dbReference type="SAM" id="MobiDB-lite"/>
    </source>
</evidence>
<reference evidence="7" key="1">
    <citation type="submission" date="2016-10" db="EMBL/GenBank/DDBJ databases">
        <authorList>
            <person name="Varghese N."/>
            <person name="Submissions S."/>
        </authorList>
    </citation>
    <scope>NUCLEOTIDE SEQUENCE [LARGE SCALE GENOMIC DNA]</scope>
    <source>
        <strain evidence="7">DSM 27981</strain>
    </source>
</reference>
<dbReference type="InterPro" id="IPR001604">
    <property type="entry name" value="Endo_G_ENPP1-like_dom"/>
</dbReference>
<feature type="compositionally biased region" description="Low complexity" evidence="3">
    <location>
        <begin position="11"/>
        <end position="25"/>
    </location>
</feature>
<dbReference type="AlphaFoldDB" id="A0A1I2BM59"/>
<feature type="domain" description="ENPP1-3/EXOG-like endonuclease/phosphodiesterase" evidence="4">
    <location>
        <begin position="100"/>
        <end position="289"/>
    </location>
</feature>
<dbReference type="EMBL" id="FONX01000003">
    <property type="protein sequence ID" value="SFE57246.1"/>
    <property type="molecule type" value="Genomic_DNA"/>
</dbReference>
<dbReference type="InterPro" id="IPR044929">
    <property type="entry name" value="DNA/RNA_non-sp_Endonuclease_sf"/>
</dbReference>
<protein>
    <submittedName>
        <fullName evidence="6">Endonuclease G</fullName>
    </submittedName>
</protein>
<dbReference type="GO" id="GO:0000014">
    <property type="term" value="F:single-stranded DNA endodeoxyribonuclease activity"/>
    <property type="evidence" value="ECO:0007669"/>
    <property type="project" value="TreeGrafter"/>
</dbReference>
<dbReference type="GO" id="GO:0046872">
    <property type="term" value="F:metal ion binding"/>
    <property type="evidence" value="ECO:0007669"/>
    <property type="project" value="UniProtKB-KW"/>
</dbReference>
<dbReference type="OrthoDB" id="9811262at2"/>
<dbReference type="SMART" id="SM00477">
    <property type="entry name" value="NUC"/>
    <property type="match status" value="1"/>
</dbReference>
<dbReference type="Pfam" id="PF01223">
    <property type="entry name" value="Endonuclease_NS"/>
    <property type="match status" value="1"/>
</dbReference>
<name>A0A1I2BM59_9BURK</name>
<evidence type="ECO:0000256" key="2">
    <source>
        <dbReference type="PIRSR" id="PIRSR640255-2"/>
    </source>
</evidence>
<feature type="domain" description="DNA/RNA non-specific endonuclease/pyrophosphatase/phosphodiesterase" evidence="5">
    <location>
        <begin position="99"/>
        <end position="290"/>
    </location>
</feature>
<proteinExistence type="predicted"/>
<organism evidence="6 7">
    <name type="scientific">Paracidovorax wautersii</name>
    <dbReference type="NCBI Taxonomy" id="1177982"/>
    <lineage>
        <taxon>Bacteria</taxon>
        <taxon>Pseudomonadati</taxon>
        <taxon>Pseudomonadota</taxon>
        <taxon>Betaproteobacteria</taxon>
        <taxon>Burkholderiales</taxon>
        <taxon>Comamonadaceae</taxon>
        <taxon>Paracidovorax</taxon>
    </lineage>
</organism>
<dbReference type="InterPro" id="IPR040255">
    <property type="entry name" value="Non-specific_endonuclease"/>
</dbReference>
<dbReference type="GO" id="GO:0003676">
    <property type="term" value="F:nucleic acid binding"/>
    <property type="evidence" value="ECO:0007669"/>
    <property type="project" value="InterPro"/>
</dbReference>
<dbReference type="PANTHER" id="PTHR13966:SF5">
    <property type="entry name" value="ENDONUCLEASE G, MITOCHONDRIAL"/>
    <property type="match status" value="1"/>
</dbReference>
<evidence type="ECO:0000259" key="4">
    <source>
        <dbReference type="SMART" id="SM00477"/>
    </source>
</evidence>
<feature type="active site" description="Proton acceptor" evidence="1">
    <location>
        <position position="164"/>
    </location>
</feature>
<dbReference type="STRING" id="1177982.SAMN04489711_10379"/>
<sequence>MKSKTRKKTPRPSARPRASQPSSSSARRLFVTLVTTCIVGLQATSCGLAPSALNRAPATAPSSTVAAGASAGRFQDCPQFFANGRPPITPAAPNLRALCFDGFAVLHSGNTRTPVYVAERLNRQTLLAGHHLQRTDKFFADARLPRAERAELGDYKGSGWARGHMAPAGDMGTPESMAQSFSLSNMVPQNSRQNSGPWARIEDDTRKYVMRAQGDVYVITGPVFEPGAQTIGASHVAVPSHLFKLVYDPTTGRRWAHWQDNAPDAKVGPPISYEEVVRRTGIDLLPGLRI</sequence>
<evidence type="ECO:0000313" key="7">
    <source>
        <dbReference type="Proteomes" id="UP000199119"/>
    </source>
</evidence>
<evidence type="ECO:0000256" key="1">
    <source>
        <dbReference type="PIRSR" id="PIRSR640255-1"/>
    </source>
</evidence>
<evidence type="ECO:0000259" key="5">
    <source>
        <dbReference type="SMART" id="SM00892"/>
    </source>
</evidence>
<dbReference type="Gene3D" id="3.40.570.10">
    <property type="entry name" value="Extracellular Endonuclease, subunit A"/>
    <property type="match status" value="1"/>
</dbReference>
<keyword evidence="7" id="KW-1185">Reference proteome</keyword>
<accession>A0A1I2BM59</accession>
<keyword evidence="6" id="KW-0540">Nuclease</keyword>
<dbReference type="SUPFAM" id="SSF54060">
    <property type="entry name" value="His-Me finger endonucleases"/>
    <property type="match status" value="1"/>
</dbReference>
<dbReference type="InterPro" id="IPR044925">
    <property type="entry name" value="His-Me_finger_sf"/>
</dbReference>
<keyword evidence="6" id="KW-0378">Hydrolase</keyword>